<comment type="catalytic activity">
    <reaction evidence="1 10">
        <text>2 D-sedoheptulose 7-phosphate = D-glycero-alpha-D-manno-heptose 7-phosphate + D-glycero-beta-D-manno-heptose 7-phosphate</text>
        <dbReference type="Rhea" id="RHEA:27489"/>
        <dbReference type="ChEBI" id="CHEBI:57483"/>
        <dbReference type="ChEBI" id="CHEBI:60203"/>
        <dbReference type="ChEBI" id="CHEBI:60204"/>
        <dbReference type="EC" id="5.3.1.28"/>
    </reaction>
</comment>
<feature type="binding site" evidence="10">
    <location>
        <begin position="100"/>
        <end position="101"/>
    </location>
    <ligand>
        <name>substrate</name>
    </ligand>
</feature>
<dbReference type="Pfam" id="PF13580">
    <property type="entry name" value="SIS_2"/>
    <property type="match status" value="1"/>
</dbReference>
<evidence type="ECO:0000256" key="1">
    <source>
        <dbReference type="ARBA" id="ARBA00000348"/>
    </source>
</evidence>
<evidence type="ECO:0000256" key="4">
    <source>
        <dbReference type="ARBA" id="ARBA00009894"/>
    </source>
</evidence>
<keyword evidence="7 10" id="KW-0862">Zinc</keyword>
<dbReference type="RefSeq" id="WP_243067837.1">
    <property type="nucleotide sequence ID" value="NZ_JAIVFK010000024.1"/>
</dbReference>
<organism evidence="12 13">
    <name type="scientific">Candidatus Rhodoblastus alkanivorans</name>
    <dbReference type="NCBI Taxonomy" id="2954117"/>
    <lineage>
        <taxon>Bacteria</taxon>
        <taxon>Pseudomonadati</taxon>
        <taxon>Pseudomonadota</taxon>
        <taxon>Alphaproteobacteria</taxon>
        <taxon>Hyphomicrobiales</taxon>
        <taxon>Rhodoblastaceae</taxon>
        <taxon>Rhodoblastus</taxon>
    </lineage>
</organism>
<comment type="subunit">
    <text evidence="10">Homotetramer.</text>
</comment>
<dbReference type="InterPro" id="IPR050099">
    <property type="entry name" value="SIS_GmhA/DiaA_subfam"/>
</dbReference>
<dbReference type="Gene3D" id="3.40.50.10490">
    <property type="entry name" value="Glucose-6-phosphate isomerase like protein, domain 1"/>
    <property type="match status" value="1"/>
</dbReference>
<dbReference type="InterPro" id="IPR035461">
    <property type="entry name" value="GmhA/DiaA"/>
</dbReference>
<evidence type="ECO:0000313" key="13">
    <source>
        <dbReference type="Proteomes" id="UP001139104"/>
    </source>
</evidence>
<feature type="binding site" evidence="10">
    <location>
        <position position="67"/>
    </location>
    <ligand>
        <name>Zn(2+)</name>
        <dbReference type="ChEBI" id="CHEBI:29105"/>
    </ligand>
</feature>
<evidence type="ECO:0000256" key="7">
    <source>
        <dbReference type="ARBA" id="ARBA00022833"/>
    </source>
</evidence>
<comment type="pathway">
    <text evidence="10">Carbohydrate biosynthesis; D-glycero-D-manno-heptose 7-phosphate biosynthesis; D-glycero-alpha-D-manno-heptose 7-phosphate and D-glycero-beta-D-manno-heptose 7-phosphate from sedoheptulose 7-phosphate: step 1/1.</text>
</comment>
<dbReference type="InterPro" id="IPR001347">
    <property type="entry name" value="SIS_dom"/>
</dbReference>
<sequence length="201" mass="20934">MTKTDDLPSPRSILAAGIEMHAQVIAACLPALEEPFAKVVEICESKLKAGGKMVFFGNGGSAADAQHIATELTIRFTVDRPAIAALALTTDTSALTACANDLGFDQIFARQVEALVRENDAVIGISTSGRSANVLAGLREAKKLGAATIGLTGGTGGDMPSLCDAVLCAPSKVTARIQEIHILLGHLLCETLEKRMGYVTV</sequence>
<keyword evidence="6 10" id="KW-0479">Metal-binding</keyword>
<keyword evidence="13" id="KW-1185">Reference proteome</keyword>
<evidence type="ECO:0000256" key="3">
    <source>
        <dbReference type="ARBA" id="ARBA00004496"/>
    </source>
</evidence>
<comment type="similarity">
    <text evidence="4 10">Belongs to the SIS family. GmhA subfamily.</text>
</comment>
<feature type="binding site" evidence="10">
    <location>
        <position position="178"/>
    </location>
    <ligand>
        <name>Zn(2+)</name>
        <dbReference type="ChEBI" id="CHEBI:29105"/>
    </ligand>
</feature>
<evidence type="ECO:0000256" key="6">
    <source>
        <dbReference type="ARBA" id="ARBA00022723"/>
    </source>
</evidence>
<comment type="caution">
    <text evidence="12">The sequence shown here is derived from an EMBL/GenBank/DDBJ whole genome shotgun (WGS) entry which is preliminary data.</text>
</comment>
<feature type="binding site" evidence="10">
    <location>
        <begin position="126"/>
        <end position="128"/>
    </location>
    <ligand>
        <name>substrate</name>
    </ligand>
</feature>
<feature type="domain" description="SIS" evidence="11">
    <location>
        <begin position="43"/>
        <end position="198"/>
    </location>
</feature>
<gene>
    <name evidence="10" type="primary">gmhA</name>
    <name evidence="12" type="ORF">K2U94_14310</name>
</gene>
<reference evidence="12" key="1">
    <citation type="journal article" date="2022" name="ISME J.">
        <title>Identification of active gaseous-alkane degraders at natural gas seeps.</title>
        <authorList>
            <person name="Farhan Ul Haque M."/>
            <person name="Hernandez M."/>
            <person name="Crombie A.T."/>
            <person name="Murrell J.C."/>
        </authorList>
    </citation>
    <scope>NUCLEOTIDE SEQUENCE</scope>
    <source>
        <strain evidence="12">PC2</strain>
    </source>
</reference>
<comment type="cofactor">
    <cofactor evidence="10">
        <name>Zn(2+)</name>
        <dbReference type="ChEBI" id="CHEBI:29105"/>
    </cofactor>
    <text evidence="10">Binds 1 zinc ion per subunit.</text>
</comment>
<evidence type="ECO:0000256" key="9">
    <source>
        <dbReference type="ARBA" id="ARBA00023277"/>
    </source>
</evidence>
<dbReference type="InterPro" id="IPR046348">
    <property type="entry name" value="SIS_dom_sf"/>
</dbReference>
<dbReference type="InterPro" id="IPR004515">
    <property type="entry name" value="Phosphoheptose_Isoase"/>
</dbReference>
<evidence type="ECO:0000256" key="10">
    <source>
        <dbReference type="HAMAP-Rule" id="MF_00067"/>
    </source>
</evidence>
<keyword evidence="5 10" id="KW-0963">Cytoplasm</keyword>
<evidence type="ECO:0000259" key="11">
    <source>
        <dbReference type="PROSITE" id="PS51464"/>
    </source>
</evidence>
<dbReference type="PROSITE" id="PS51464">
    <property type="entry name" value="SIS"/>
    <property type="match status" value="1"/>
</dbReference>
<dbReference type="SUPFAM" id="SSF53697">
    <property type="entry name" value="SIS domain"/>
    <property type="match status" value="1"/>
</dbReference>
<evidence type="ECO:0000256" key="8">
    <source>
        <dbReference type="ARBA" id="ARBA00023235"/>
    </source>
</evidence>
<dbReference type="EMBL" id="JAIVFP010000001">
    <property type="protein sequence ID" value="MCI4683919.1"/>
    <property type="molecule type" value="Genomic_DNA"/>
</dbReference>
<keyword evidence="9 10" id="KW-0119">Carbohydrate metabolism</keyword>
<feature type="binding site" evidence="10">
    <location>
        <position position="131"/>
    </location>
    <ligand>
        <name>substrate</name>
    </ligand>
</feature>
<evidence type="ECO:0000313" key="12">
    <source>
        <dbReference type="EMBL" id="MCI4683919.1"/>
    </source>
</evidence>
<dbReference type="CDD" id="cd05006">
    <property type="entry name" value="SIS_GmhA"/>
    <property type="match status" value="1"/>
</dbReference>
<evidence type="ECO:0000256" key="5">
    <source>
        <dbReference type="ARBA" id="ARBA00022490"/>
    </source>
</evidence>
<dbReference type="PANTHER" id="PTHR30390:SF6">
    <property type="entry name" value="DNAA INITIATOR-ASSOCIATING PROTEIN DIAA"/>
    <property type="match status" value="1"/>
</dbReference>
<name>A0ABS9Z8C3_9HYPH</name>
<feature type="binding site" evidence="10">
    <location>
        <position position="71"/>
    </location>
    <ligand>
        <name>substrate</name>
    </ligand>
</feature>
<comment type="miscellaneous">
    <text evidence="10">The reaction produces a racemic mixture of D-glycero-alpha-D-manno-heptose 7-phosphate and D-glycero-beta-D-manno-heptose 7-phosphate.</text>
</comment>
<feature type="binding site" evidence="10">
    <location>
        <position position="178"/>
    </location>
    <ligand>
        <name>substrate</name>
    </ligand>
</feature>
<feature type="binding site" evidence="10">
    <location>
        <position position="186"/>
    </location>
    <ligand>
        <name>Zn(2+)</name>
        <dbReference type="ChEBI" id="CHEBI:29105"/>
    </ligand>
</feature>
<feature type="binding site" evidence="10">
    <location>
        <begin position="58"/>
        <end position="60"/>
    </location>
    <ligand>
        <name>substrate</name>
    </ligand>
</feature>
<protein>
    <recommendedName>
        <fullName evidence="10">Phosphoheptose isomerase</fullName>
        <ecNumber evidence="10">5.3.1.28</ecNumber>
    </recommendedName>
    <alternativeName>
        <fullName evidence="10">Sedoheptulose 7-phosphate isomerase</fullName>
    </alternativeName>
</protein>
<dbReference type="PANTHER" id="PTHR30390">
    <property type="entry name" value="SEDOHEPTULOSE 7-PHOSPHATE ISOMERASE / DNAA INITIATOR-ASSOCIATING FACTOR FOR REPLICATION INITIATION"/>
    <property type="match status" value="1"/>
</dbReference>
<accession>A0ABS9Z8C3</accession>
<evidence type="ECO:0000256" key="2">
    <source>
        <dbReference type="ARBA" id="ARBA00003172"/>
    </source>
</evidence>
<dbReference type="EC" id="5.3.1.28" evidence="10"/>
<dbReference type="HAMAP" id="MF_00067">
    <property type="entry name" value="GmhA"/>
    <property type="match status" value="1"/>
</dbReference>
<comment type="function">
    <text evidence="2 10">Catalyzes the isomerization of sedoheptulose 7-phosphate in D-glycero-D-manno-heptose 7-phosphate.</text>
</comment>
<proteinExistence type="inferred from homology"/>
<comment type="subcellular location">
    <subcellularLocation>
        <location evidence="3 10">Cytoplasm</location>
    </subcellularLocation>
</comment>
<feature type="binding site" evidence="10">
    <location>
        <position position="71"/>
    </location>
    <ligand>
        <name>Zn(2+)</name>
        <dbReference type="ChEBI" id="CHEBI:29105"/>
    </ligand>
</feature>
<keyword evidence="8 10" id="KW-0413">Isomerase</keyword>
<dbReference type="Proteomes" id="UP001139104">
    <property type="component" value="Unassembled WGS sequence"/>
</dbReference>